<reference evidence="1" key="2">
    <citation type="submission" date="2016-06" db="EMBL/GenBank/DDBJ databases">
        <title>The genome of a short-lived fish provides insights into sex chromosome evolution and the genetic control of aging.</title>
        <authorList>
            <person name="Reichwald K."/>
            <person name="Felder M."/>
            <person name="Petzold A."/>
            <person name="Koch P."/>
            <person name="Groth M."/>
            <person name="Platzer M."/>
        </authorList>
    </citation>
    <scope>NUCLEOTIDE SEQUENCE</scope>
    <source>
        <tissue evidence="1">Brain</tissue>
    </source>
</reference>
<feature type="non-terminal residue" evidence="1">
    <location>
        <position position="31"/>
    </location>
</feature>
<protein>
    <submittedName>
        <fullName evidence="1">Mitochondrial fission regulator 2</fullName>
    </submittedName>
</protein>
<reference evidence="1" key="1">
    <citation type="submission" date="2016-05" db="EMBL/GenBank/DDBJ databases">
        <authorList>
            <person name="Lavstsen T."/>
            <person name="Jespersen J.S."/>
        </authorList>
    </citation>
    <scope>NUCLEOTIDE SEQUENCE</scope>
    <source>
        <tissue evidence="1">Brain</tissue>
    </source>
</reference>
<dbReference type="EMBL" id="HAEI01005541">
    <property type="protein sequence ID" value="SBR93760.1"/>
    <property type="molecule type" value="Transcribed_RNA"/>
</dbReference>
<name>A0A1A8QIV4_9TELE</name>
<sequence>MRRKSLQCLSLRMFWMGCAWSWSILEYLQTC</sequence>
<accession>A0A1A8QIV4</accession>
<gene>
    <name evidence="1" type="primary">MTFR2</name>
</gene>
<proteinExistence type="predicted"/>
<organism evidence="1">
    <name type="scientific">Nothobranchius rachovii</name>
    <name type="common">bluefin notho</name>
    <dbReference type="NCBI Taxonomy" id="451742"/>
    <lineage>
        <taxon>Eukaryota</taxon>
        <taxon>Metazoa</taxon>
        <taxon>Chordata</taxon>
        <taxon>Craniata</taxon>
        <taxon>Vertebrata</taxon>
        <taxon>Euteleostomi</taxon>
        <taxon>Actinopterygii</taxon>
        <taxon>Neopterygii</taxon>
        <taxon>Teleostei</taxon>
        <taxon>Neoteleostei</taxon>
        <taxon>Acanthomorphata</taxon>
        <taxon>Ovalentaria</taxon>
        <taxon>Atherinomorphae</taxon>
        <taxon>Cyprinodontiformes</taxon>
        <taxon>Nothobranchiidae</taxon>
        <taxon>Nothobranchius</taxon>
    </lineage>
</organism>
<dbReference type="AlphaFoldDB" id="A0A1A8QIV4"/>
<evidence type="ECO:0000313" key="1">
    <source>
        <dbReference type="EMBL" id="SBR93760.1"/>
    </source>
</evidence>